<evidence type="ECO:0000313" key="2">
    <source>
        <dbReference type="Proteomes" id="UP000290567"/>
    </source>
</evidence>
<organism evidence="1 2">
    <name type="scientific">Enterococcus florum</name>
    <dbReference type="NCBI Taxonomy" id="2480627"/>
    <lineage>
        <taxon>Bacteria</taxon>
        <taxon>Bacillati</taxon>
        <taxon>Bacillota</taxon>
        <taxon>Bacilli</taxon>
        <taxon>Lactobacillales</taxon>
        <taxon>Enterococcaceae</taxon>
        <taxon>Enterococcus</taxon>
    </lineage>
</organism>
<sequence length="270" mass="30559">MWNKPMISPYLVPLDQYGKIGKVHSDFEHSFNIAVGKQLINVGNYHNYLSSFGFFLPDPLFQELHPFAKVGNVVKIKQDQLTFYDQKGVYKLSLSNMELRILKTNPLPVDKAYLKQLVELLESEALASKIGLVIDAKAEKYLQQLVNDERPDWTEIKKYLIGRGKGLTPSGDDLLVAYLFIMNLFWQERAQELALVLDQELSTTAVSQNYLWACQKGYVSSPIYQLYSAIQAQADRQTLQAAVKQVLRIGHTSGKDMGFGLLLGLKAIIK</sequence>
<keyword evidence="2" id="KW-1185">Reference proteome</keyword>
<dbReference type="Proteomes" id="UP000290567">
    <property type="component" value="Unassembled WGS sequence"/>
</dbReference>
<comment type="caution">
    <text evidence="1">The sequence shown here is derived from an EMBL/GenBank/DDBJ whole genome shotgun (WGS) entry which is preliminary data.</text>
</comment>
<gene>
    <name evidence="1" type="ORF">NRIC_31580</name>
</gene>
<dbReference type="InterPro" id="IPR021530">
    <property type="entry name" value="AllH-like"/>
</dbReference>
<accession>A0A4P5PAX9</accession>
<reference evidence="2" key="1">
    <citation type="submission" date="2019-02" db="EMBL/GenBank/DDBJ databases">
        <title>Draft genome sequence of Enterococcus sp. Gos25-1.</title>
        <authorList>
            <person name="Tanaka N."/>
            <person name="Shiwa Y."/>
            <person name="Fujita N."/>
        </authorList>
    </citation>
    <scope>NUCLEOTIDE SEQUENCE [LARGE SCALE GENOMIC DNA]</scope>
    <source>
        <strain evidence="2">Gos25-1</strain>
    </source>
</reference>
<dbReference type="RefSeq" id="WP_175580133.1">
    <property type="nucleotide sequence ID" value="NZ_BJCC01000031.1"/>
</dbReference>
<dbReference type="EMBL" id="BJCC01000031">
    <property type="protein sequence ID" value="GCF95267.1"/>
    <property type="molecule type" value="Genomic_DNA"/>
</dbReference>
<name>A0A4P5PAX9_9ENTE</name>
<evidence type="ECO:0008006" key="3">
    <source>
        <dbReference type="Google" id="ProtNLM"/>
    </source>
</evidence>
<protein>
    <recommendedName>
        <fullName evidence="3">DUF2877 domain-containing protein</fullName>
    </recommendedName>
</protein>
<dbReference type="AlphaFoldDB" id="A0A4P5PAX9"/>
<dbReference type="Pfam" id="PF11392">
    <property type="entry name" value="AllH"/>
    <property type="match status" value="1"/>
</dbReference>
<proteinExistence type="predicted"/>
<evidence type="ECO:0000313" key="1">
    <source>
        <dbReference type="EMBL" id="GCF95267.1"/>
    </source>
</evidence>